<feature type="compositionally biased region" description="Basic and acidic residues" evidence="2">
    <location>
        <begin position="781"/>
        <end position="795"/>
    </location>
</feature>
<feature type="domain" description="Timeless C-terminal" evidence="3">
    <location>
        <begin position="549"/>
        <end position="632"/>
    </location>
</feature>
<proteinExistence type="inferred from homology"/>
<feature type="compositionally biased region" description="Acidic residues" evidence="2">
    <location>
        <begin position="771"/>
        <end position="780"/>
    </location>
</feature>
<dbReference type="AlphaFoldDB" id="A0A1I8N7D7"/>
<dbReference type="PANTHER" id="PTHR22940">
    <property type="entry name" value="TIMEOUT/TIMELESS-2"/>
    <property type="match status" value="1"/>
</dbReference>
<feature type="compositionally biased region" description="Acidic residues" evidence="2">
    <location>
        <begin position="853"/>
        <end position="869"/>
    </location>
</feature>
<dbReference type="eggNOG" id="KOG1974">
    <property type="taxonomic scope" value="Eukaryota"/>
</dbReference>
<dbReference type="VEuPathDB" id="VectorBase:MDOMA2_004170"/>
<organism evidence="4">
    <name type="scientific">Musca domestica</name>
    <name type="common">House fly</name>
    <dbReference type="NCBI Taxonomy" id="7370"/>
    <lineage>
        <taxon>Eukaryota</taxon>
        <taxon>Metazoa</taxon>
        <taxon>Ecdysozoa</taxon>
        <taxon>Arthropoda</taxon>
        <taxon>Hexapoda</taxon>
        <taxon>Insecta</taxon>
        <taxon>Pterygota</taxon>
        <taxon>Neoptera</taxon>
        <taxon>Endopterygota</taxon>
        <taxon>Diptera</taxon>
        <taxon>Brachycera</taxon>
        <taxon>Muscomorpha</taxon>
        <taxon>Muscoidea</taxon>
        <taxon>Muscidae</taxon>
        <taxon>Musca</taxon>
    </lineage>
</organism>
<dbReference type="GO" id="GO:0009649">
    <property type="term" value="P:entrainment of circadian clock"/>
    <property type="evidence" value="ECO:0007669"/>
    <property type="project" value="TreeGrafter"/>
</dbReference>
<dbReference type="EnsemblMetazoa" id="MDOA012329-RA">
    <property type="protein sequence ID" value="MDOA012329-PA"/>
    <property type="gene ID" value="MDOA012329"/>
</dbReference>
<comment type="similarity">
    <text evidence="1">Belongs to the timeless family.</text>
</comment>
<dbReference type="PANTHER" id="PTHR22940:SF4">
    <property type="entry name" value="PROTEIN TIMELESS HOMOLOG"/>
    <property type="match status" value="1"/>
</dbReference>
<dbReference type="OrthoDB" id="310853at2759"/>
<gene>
    <name evidence="4" type="primary">101888435</name>
</gene>
<feature type="compositionally biased region" description="Basic and acidic residues" evidence="2">
    <location>
        <begin position="813"/>
        <end position="823"/>
    </location>
</feature>
<dbReference type="GO" id="GO:0006281">
    <property type="term" value="P:DNA repair"/>
    <property type="evidence" value="ECO:0007669"/>
    <property type="project" value="TreeGrafter"/>
</dbReference>
<dbReference type="InterPro" id="IPR044998">
    <property type="entry name" value="Timeless"/>
</dbReference>
<evidence type="ECO:0000259" key="3">
    <source>
        <dbReference type="Pfam" id="PF05029"/>
    </source>
</evidence>
<feature type="region of interest" description="Disordered" evidence="2">
    <location>
        <begin position="61"/>
        <end position="85"/>
    </location>
</feature>
<dbReference type="Pfam" id="PF26019">
    <property type="entry name" value="HTH_TIMELESS"/>
    <property type="match status" value="2"/>
</dbReference>
<feature type="compositionally biased region" description="Basic residues" evidence="2">
    <location>
        <begin position="723"/>
        <end position="740"/>
    </location>
</feature>
<dbReference type="GO" id="GO:0003677">
    <property type="term" value="F:DNA binding"/>
    <property type="evidence" value="ECO:0007669"/>
    <property type="project" value="TreeGrafter"/>
</dbReference>
<feature type="compositionally biased region" description="Basic and acidic residues" evidence="2">
    <location>
        <begin position="894"/>
        <end position="905"/>
    </location>
</feature>
<dbReference type="VEuPathDB" id="VectorBase:MDOA012329"/>
<protein>
    <recommendedName>
        <fullName evidence="3">Timeless C-terminal domain-containing protein</fullName>
    </recommendedName>
</protein>
<name>A0A1I8N7D7_MUSDO</name>
<dbReference type="STRING" id="7370.A0A1I8N7D7"/>
<dbReference type="GO" id="GO:0043111">
    <property type="term" value="P:replication fork arrest"/>
    <property type="evidence" value="ECO:0007669"/>
    <property type="project" value="TreeGrafter"/>
</dbReference>
<feature type="region of interest" description="Disordered" evidence="2">
    <location>
        <begin position="186"/>
        <end position="210"/>
    </location>
</feature>
<dbReference type="InterPro" id="IPR007725">
    <property type="entry name" value="TIMELESS_C"/>
</dbReference>
<dbReference type="GO" id="GO:0000076">
    <property type="term" value="P:DNA replication checkpoint signaling"/>
    <property type="evidence" value="ECO:0007669"/>
    <property type="project" value="TreeGrafter"/>
</dbReference>
<feature type="compositionally biased region" description="Basic residues" evidence="2">
    <location>
        <begin position="756"/>
        <end position="766"/>
    </location>
</feature>
<evidence type="ECO:0000313" key="4">
    <source>
        <dbReference type="EnsemblMetazoa" id="MDOA012329-PA"/>
    </source>
</evidence>
<feature type="compositionally biased region" description="Basic and acidic residues" evidence="2">
    <location>
        <begin position="683"/>
        <end position="700"/>
    </location>
</feature>
<feature type="region of interest" description="Disordered" evidence="2">
    <location>
        <begin position="474"/>
        <end position="533"/>
    </location>
</feature>
<feature type="compositionally biased region" description="Acidic residues" evidence="2">
    <location>
        <begin position="189"/>
        <end position="210"/>
    </location>
</feature>
<reference evidence="4" key="1">
    <citation type="submission" date="2020-05" db="UniProtKB">
        <authorList>
            <consortium name="EnsemblMetazoa"/>
        </authorList>
    </citation>
    <scope>IDENTIFICATION</scope>
    <source>
        <strain evidence="4">Aabys</strain>
    </source>
</reference>
<sequence>MLLNNVCYVLEYRETILHLLMNYNETHSTKAFLRDVVETANIFIKMMEKFCKDSVVVQDKKRSKKRSNKKSKKSDKPKQETEEELSNKWAEMAGELSQLLATELQIPEEDQPIPFDSASDVPIDDQKEDCMIRIHKMLRTGKLDHAIALMRAAREVWPENDVFGAMSAAPEDELLLMREIFMHNITTVEPEENNENESDSGEDEENEEIEDNHVVEKTFKFDDFAKRLLNPKIVRACVVVLTDWEKIPTKSLKAAVTILHRIAYGCSCPAMLYQAKLFRIFQEVMNAGRDAHHEELRRLGTYVVRKFVETAPNNPKIYAELLFYKSVKEANEVESGYCDAYESGTKGTWTDEQEAELRFLFEENQRNPETDKDVIDWILDNIIDKTRTRRGVLKKLKEMGLTFKAPTKKSTASAQSKHLWKPEEDEELRSLYDQYRTEDDCLQRILSEFEERRNKQQIIKRMLQLHIIADKSEILPQKPRKRKSKKKNSDDDEENDEFMQEEGGMSERAKSSSSSSKPSKSRKPAKSQKRKIVRTPLDVGTVRALLGQIDADKYQESIDWLKECLDDAADDEDEPSEEDDGVPLLPLQPQQKEAMEDDNFKKVLVALGIQPPVLGMETYWRIPTYLNSADLKLRAKIVAGEEVEIDVEGIEEDDDEESDNADDAGDDNGSESEDDYLESLANAKDREKLDNLEKIRDQQRSKLNNLMFSKSDEETEERAPLQAKKKPKTKKETQKKKKKPAKSDDSDDEDPELVNKIKKKLDKKRRNYDLSSEEDNSDAEDTFKMPAEKEVEKPNTVDLFDQLKAKRASSKIKLSDMVDEKKTAAKNNATEDDDENDDLNFNSEDYRKRLAELGDDDDDDDDNEDGGVEEQEKTIINRSRRANVIESDDDDDDTNKKGNPDENATKKRRRSVDADGEETDKDEEDEDAMFLSRKKPSAAEKLAAESGEEPAKRRRLAIVDDDDEDDY</sequence>
<feature type="compositionally biased region" description="Acidic residues" evidence="2">
    <location>
        <begin position="645"/>
        <end position="677"/>
    </location>
</feature>
<dbReference type="GO" id="GO:0031298">
    <property type="term" value="C:replication fork protection complex"/>
    <property type="evidence" value="ECO:0007669"/>
    <property type="project" value="TreeGrafter"/>
</dbReference>
<feature type="compositionally biased region" description="Acidic residues" evidence="2">
    <location>
        <begin position="490"/>
        <end position="500"/>
    </location>
</feature>
<evidence type="ECO:0000256" key="1">
    <source>
        <dbReference type="ARBA" id="ARBA00008174"/>
    </source>
</evidence>
<feature type="compositionally biased region" description="Basic residues" evidence="2">
    <location>
        <begin position="519"/>
        <end position="533"/>
    </location>
</feature>
<feature type="compositionally biased region" description="Basic residues" evidence="2">
    <location>
        <begin position="61"/>
        <end position="73"/>
    </location>
</feature>
<feature type="region of interest" description="Disordered" evidence="2">
    <location>
        <begin position="645"/>
        <end position="967"/>
    </location>
</feature>
<dbReference type="Pfam" id="PF05029">
    <property type="entry name" value="TIMELESS_C"/>
    <property type="match status" value="1"/>
</dbReference>
<accession>A0A1I8N7D7</accession>
<evidence type="ECO:0000256" key="2">
    <source>
        <dbReference type="SAM" id="MobiDB-lite"/>
    </source>
</evidence>
<feature type="compositionally biased region" description="Acidic residues" evidence="2">
    <location>
        <begin position="914"/>
        <end position="928"/>
    </location>
</feature>